<dbReference type="PANTHER" id="PTHR46929:SF3">
    <property type="entry name" value="MYB_SANT-LIKE DOMAIN-CONTAINING PROTEIN"/>
    <property type="match status" value="1"/>
</dbReference>
<accession>A0A0A1T4A6</accession>
<dbReference type="STRING" id="1531966.A0A0A1T4A6"/>
<evidence type="ECO:0000313" key="4">
    <source>
        <dbReference type="Proteomes" id="UP000039046"/>
    </source>
</evidence>
<protein>
    <recommendedName>
        <fullName evidence="2">Myb/SANT-like domain-containing protein</fullName>
    </recommendedName>
</protein>
<dbReference type="PANTHER" id="PTHR46929">
    <property type="entry name" value="EXPRESSED PROTEIN"/>
    <property type="match status" value="1"/>
</dbReference>
<feature type="compositionally biased region" description="Acidic residues" evidence="1">
    <location>
        <begin position="1"/>
        <end position="10"/>
    </location>
</feature>
<dbReference type="HOGENOM" id="CLU_031888_0_0_1"/>
<feature type="region of interest" description="Disordered" evidence="1">
    <location>
        <begin position="228"/>
        <end position="273"/>
    </location>
</feature>
<dbReference type="Proteomes" id="UP000039046">
    <property type="component" value="Unassembled WGS sequence"/>
</dbReference>
<sequence length="404" mass="45380">MSEDFSDIADPDGQGSTKVDRDRRIPRFSWTPAYEATFFRSLCESVQLGLRENSSFKAEAWERATLALSESHNAFPTKSHLINKSDNARKRFRLWRGLREDPEFVYNPDTRTVTAPEDAWRRRIEREPLSRALRGRPFDHESYMEVLYPDVIGSGGAPKRIMKPKRRTDCLPGDENEVPGTSVLNLREKQRGKEGILDDEASPSSSGQAATVFTALPARSANIMSDTAALTPPDESSNAGRKRNLSDSGPQHTMDIPRNQPNSPGERPYPINSPEKRARQAMHMDLGHISSPGMLNSSILPLATPPANATPGSQQETSLPSIRRAFAEELADSVTGRGARHWREDAVDLFFRDFADESTEVQIGISQTVLSDEHTAMVFCKMPPRVREHWVRTQRDNVIRRAPY</sequence>
<evidence type="ECO:0000259" key="2">
    <source>
        <dbReference type="Pfam" id="PF12776"/>
    </source>
</evidence>
<evidence type="ECO:0000313" key="3">
    <source>
        <dbReference type="EMBL" id="CEJ80129.1"/>
    </source>
</evidence>
<feature type="region of interest" description="Disordered" evidence="1">
    <location>
        <begin position="1"/>
        <end position="22"/>
    </location>
</feature>
<feature type="compositionally biased region" description="Basic and acidic residues" evidence="1">
    <location>
        <begin position="186"/>
        <end position="196"/>
    </location>
</feature>
<proteinExistence type="predicted"/>
<dbReference type="InterPro" id="IPR024752">
    <property type="entry name" value="Myb/SANT-like_dom"/>
</dbReference>
<name>A0A0A1T4A6_9HYPO</name>
<dbReference type="AlphaFoldDB" id="A0A0A1T4A6"/>
<evidence type="ECO:0000256" key="1">
    <source>
        <dbReference type="SAM" id="MobiDB-lite"/>
    </source>
</evidence>
<reference evidence="3 4" key="1">
    <citation type="journal article" date="2015" name="Genome Announc.">
        <title>Draft Genome Sequence and Gene Annotation of the Entomopathogenic Fungus Verticillium hemipterigenum.</title>
        <authorList>
            <person name="Horn F."/>
            <person name="Habel A."/>
            <person name="Scharf D.H."/>
            <person name="Dworschak J."/>
            <person name="Brakhage A.A."/>
            <person name="Guthke R."/>
            <person name="Hertweck C."/>
            <person name="Linde J."/>
        </authorList>
    </citation>
    <scope>NUCLEOTIDE SEQUENCE [LARGE SCALE GENOMIC DNA]</scope>
</reference>
<organism evidence="3 4">
    <name type="scientific">[Torrubiella] hemipterigena</name>
    <dbReference type="NCBI Taxonomy" id="1531966"/>
    <lineage>
        <taxon>Eukaryota</taxon>
        <taxon>Fungi</taxon>
        <taxon>Dikarya</taxon>
        <taxon>Ascomycota</taxon>
        <taxon>Pezizomycotina</taxon>
        <taxon>Sordariomycetes</taxon>
        <taxon>Hypocreomycetidae</taxon>
        <taxon>Hypocreales</taxon>
        <taxon>Clavicipitaceae</taxon>
        <taxon>Clavicipitaceae incertae sedis</taxon>
        <taxon>'Torrubiella' clade</taxon>
    </lineage>
</organism>
<dbReference type="EMBL" id="CDHN01000001">
    <property type="protein sequence ID" value="CEJ80129.1"/>
    <property type="molecule type" value="Genomic_DNA"/>
</dbReference>
<feature type="region of interest" description="Disordered" evidence="1">
    <location>
        <begin position="154"/>
        <end position="208"/>
    </location>
</feature>
<dbReference type="OrthoDB" id="5307821at2759"/>
<dbReference type="Pfam" id="PF12776">
    <property type="entry name" value="Myb_DNA-bind_3"/>
    <property type="match status" value="1"/>
</dbReference>
<keyword evidence="4" id="KW-1185">Reference proteome</keyword>
<feature type="domain" description="Myb/SANT-like" evidence="2">
    <location>
        <begin position="29"/>
        <end position="122"/>
    </location>
</feature>
<gene>
    <name evidence="3" type="ORF">VHEMI00334</name>
</gene>